<dbReference type="OrthoDB" id="4142200at2759"/>
<evidence type="ECO:0000259" key="6">
    <source>
        <dbReference type="PROSITE" id="PS50850"/>
    </source>
</evidence>
<feature type="domain" description="Major facilitator superfamily (MFS) profile" evidence="6">
    <location>
        <begin position="63"/>
        <end position="512"/>
    </location>
</feature>
<dbReference type="SUPFAM" id="SSF103473">
    <property type="entry name" value="MFS general substrate transporter"/>
    <property type="match status" value="1"/>
</dbReference>
<feature type="transmembrane region" description="Helical" evidence="5">
    <location>
        <begin position="130"/>
        <end position="148"/>
    </location>
</feature>
<feature type="transmembrane region" description="Helical" evidence="5">
    <location>
        <begin position="309"/>
        <end position="329"/>
    </location>
</feature>
<evidence type="ECO:0000256" key="2">
    <source>
        <dbReference type="ARBA" id="ARBA00022692"/>
    </source>
</evidence>
<feature type="transmembrane region" description="Helical" evidence="5">
    <location>
        <begin position="216"/>
        <end position="236"/>
    </location>
</feature>
<dbReference type="Gene3D" id="1.20.1250.20">
    <property type="entry name" value="MFS general substrate transporter like domains"/>
    <property type="match status" value="1"/>
</dbReference>
<evidence type="ECO:0000313" key="8">
    <source>
        <dbReference type="Proteomes" id="UP000215335"/>
    </source>
</evidence>
<feature type="transmembrane region" description="Helical" evidence="5">
    <location>
        <begin position="379"/>
        <end position="400"/>
    </location>
</feature>
<feature type="transmembrane region" description="Helical" evidence="5">
    <location>
        <begin position="189"/>
        <end position="210"/>
    </location>
</feature>
<feature type="transmembrane region" description="Helical" evidence="5">
    <location>
        <begin position="349"/>
        <end position="372"/>
    </location>
</feature>
<evidence type="ECO:0000256" key="3">
    <source>
        <dbReference type="ARBA" id="ARBA00022989"/>
    </source>
</evidence>
<dbReference type="PANTHER" id="PTHR48021">
    <property type="match status" value="1"/>
</dbReference>
<dbReference type="InterPro" id="IPR036259">
    <property type="entry name" value="MFS_trans_sf"/>
</dbReference>
<dbReference type="PANTHER" id="PTHR48021:SF39">
    <property type="entry name" value="MAJOR FACILITATOR SUPERFAMILY (MFS) PROFILE DOMAIN-CONTAINING PROTEIN"/>
    <property type="match status" value="1"/>
</dbReference>
<dbReference type="AlphaFoldDB" id="A0A232EMQ5"/>
<comment type="subcellular location">
    <subcellularLocation>
        <location evidence="1">Membrane</location>
        <topology evidence="1">Multi-pass membrane protein</topology>
    </subcellularLocation>
</comment>
<feature type="transmembrane region" description="Helical" evidence="5">
    <location>
        <begin position="105"/>
        <end position="123"/>
    </location>
</feature>
<feature type="transmembrane region" description="Helical" evidence="5">
    <location>
        <begin position="154"/>
        <end position="177"/>
    </location>
</feature>
<comment type="caution">
    <text evidence="7">The sequence shown here is derived from an EMBL/GenBank/DDBJ whole genome shotgun (WGS) entry which is preliminary data.</text>
</comment>
<keyword evidence="2 5" id="KW-0812">Transmembrane</keyword>
<dbReference type="GO" id="GO:0022857">
    <property type="term" value="F:transmembrane transporter activity"/>
    <property type="evidence" value="ECO:0007669"/>
    <property type="project" value="InterPro"/>
</dbReference>
<name>A0A232EMQ5_9HYME</name>
<evidence type="ECO:0000256" key="5">
    <source>
        <dbReference type="SAM" id="Phobius"/>
    </source>
</evidence>
<evidence type="ECO:0000313" key="7">
    <source>
        <dbReference type="EMBL" id="OXU19643.1"/>
    </source>
</evidence>
<proteinExistence type="predicted"/>
<accession>A0A232EMQ5</accession>
<dbReference type="STRING" id="543379.A0A232EMQ5"/>
<dbReference type="GO" id="GO:0016020">
    <property type="term" value="C:membrane"/>
    <property type="evidence" value="ECO:0007669"/>
    <property type="project" value="UniProtKB-SubCell"/>
</dbReference>
<dbReference type="Pfam" id="PF00083">
    <property type="entry name" value="Sugar_tr"/>
    <property type="match status" value="1"/>
</dbReference>
<evidence type="ECO:0000256" key="1">
    <source>
        <dbReference type="ARBA" id="ARBA00004141"/>
    </source>
</evidence>
<dbReference type="Proteomes" id="UP000215335">
    <property type="component" value="Unassembled WGS sequence"/>
</dbReference>
<evidence type="ECO:0000256" key="4">
    <source>
        <dbReference type="ARBA" id="ARBA00023136"/>
    </source>
</evidence>
<sequence length="512" mass="57233">MQSVHLIDDSLDLHCKTHDAPNETSALIYQKTRKNGNTIVKESNFDSERKVSKSRILASQLFATFAVSLLMFTTGNTMGFTTIFIGELTKKNAEINVTLDALTWYSSYFFVVPVGSIVGGFVAQRIGSHLLFIVTAIIYITIWLVYHWSTTSKMILCAQVLVGLVNGISRAPIFSFIAETTQPHLRGTLTACSILFHLSGQFFTILLSGYVYWRTIALVNLIFPMAALIICSIVPNSPHWLASKNRIDDARKSLAWYRGWTTPDSIKSEIESLKKWNMTDNSSANVRNNGNYNTITRLKNVFKPYLHRTFYIPLATSCYIFFINTFGGSHTVQVFSAVLFTQVRSPLEVHSATIILNTLRFIGATSCLFTIRLLGKRKLLFFSVIGGGISFTFAAVFNYLINSNFIVSDKYIWVPTIGTIIAVFILASGIEKIMHLLNSEIFPSSHRSVGIGLGILAIFAITNIIGFITLYFIIPETEGKTLNEIEQHYAGTQSLKGKQKQDKKIVDDINLS</sequence>
<dbReference type="InterPro" id="IPR050549">
    <property type="entry name" value="MFS_Trehalose_Transporter"/>
</dbReference>
<feature type="transmembrane region" description="Helical" evidence="5">
    <location>
        <begin position="61"/>
        <end position="85"/>
    </location>
</feature>
<dbReference type="PROSITE" id="PS50850">
    <property type="entry name" value="MFS"/>
    <property type="match status" value="1"/>
</dbReference>
<gene>
    <name evidence="7" type="ORF">TSAR_011857</name>
</gene>
<dbReference type="InterPro" id="IPR005828">
    <property type="entry name" value="MFS_sugar_transport-like"/>
</dbReference>
<organism evidence="7 8">
    <name type="scientific">Trichomalopsis sarcophagae</name>
    <dbReference type="NCBI Taxonomy" id="543379"/>
    <lineage>
        <taxon>Eukaryota</taxon>
        <taxon>Metazoa</taxon>
        <taxon>Ecdysozoa</taxon>
        <taxon>Arthropoda</taxon>
        <taxon>Hexapoda</taxon>
        <taxon>Insecta</taxon>
        <taxon>Pterygota</taxon>
        <taxon>Neoptera</taxon>
        <taxon>Endopterygota</taxon>
        <taxon>Hymenoptera</taxon>
        <taxon>Apocrita</taxon>
        <taxon>Proctotrupomorpha</taxon>
        <taxon>Chalcidoidea</taxon>
        <taxon>Pteromalidae</taxon>
        <taxon>Pteromalinae</taxon>
        <taxon>Trichomalopsis</taxon>
    </lineage>
</organism>
<feature type="transmembrane region" description="Helical" evidence="5">
    <location>
        <begin position="412"/>
        <end position="430"/>
    </location>
</feature>
<keyword evidence="4 5" id="KW-0472">Membrane</keyword>
<keyword evidence="8" id="KW-1185">Reference proteome</keyword>
<feature type="transmembrane region" description="Helical" evidence="5">
    <location>
        <begin position="451"/>
        <end position="474"/>
    </location>
</feature>
<dbReference type="InterPro" id="IPR020846">
    <property type="entry name" value="MFS_dom"/>
</dbReference>
<keyword evidence="3 5" id="KW-1133">Transmembrane helix</keyword>
<reference evidence="7 8" key="1">
    <citation type="journal article" date="2017" name="Curr. Biol.">
        <title>The Evolution of Venom by Co-option of Single-Copy Genes.</title>
        <authorList>
            <person name="Martinson E.O."/>
            <person name="Mrinalini"/>
            <person name="Kelkar Y.D."/>
            <person name="Chang C.H."/>
            <person name="Werren J.H."/>
        </authorList>
    </citation>
    <scope>NUCLEOTIDE SEQUENCE [LARGE SCALE GENOMIC DNA]</scope>
    <source>
        <strain evidence="7 8">Alberta</strain>
        <tissue evidence="7">Whole body</tissue>
    </source>
</reference>
<protein>
    <recommendedName>
        <fullName evidence="6">Major facilitator superfamily (MFS) profile domain-containing protein</fullName>
    </recommendedName>
</protein>
<dbReference type="EMBL" id="NNAY01003314">
    <property type="protein sequence ID" value="OXU19643.1"/>
    <property type="molecule type" value="Genomic_DNA"/>
</dbReference>